<dbReference type="EMBL" id="JAGMUX010000008">
    <property type="protein sequence ID" value="KAH7250090.1"/>
    <property type="molecule type" value="Genomic_DNA"/>
</dbReference>
<name>A0A9P9H2R0_FUSRE</name>
<protein>
    <submittedName>
        <fullName evidence="3">Uncharacterized protein</fullName>
    </submittedName>
</protein>
<organism evidence="3 4">
    <name type="scientific">Fusarium redolens</name>
    <dbReference type="NCBI Taxonomy" id="48865"/>
    <lineage>
        <taxon>Eukaryota</taxon>
        <taxon>Fungi</taxon>
        <taxon>Dikarya</taxon>
        <taxon>Ascomycota</taxon>
        <taxon>Pezizomycotina</taxon>
        <taxon>Sordariomycetes</taxon>
        <taxon>Hypocreomycetidae</taxon>
        <taxon>Hypocreales</taxon>
        <taxon>Nectriaceae</taxon>
        <taxon>Fusarium</taxon>
        <taxon>Fusarium redolens species complex</taxon>
    </lineage>
</organism>
<proteinExistence type="predicted"/>
<accession>A0A9P9H2R0</accession>
<feature type="region of interest" description="Disordered" evidence="2">
    <location>
        <begin position="1"/>
        <end position="45"/>
    </location>
</feature>
<comment type="caution">
    <text evidence="3">The sequence shown here is derived from an EMBL/GenBank/DDBJ whole genome shotgun (WGS) entry which is preliminary data.</text>
</comment>
<dbReference type="RefSeq" id="XP_046049409.1">
    <property type="nucleotide sequence ID" value="XM_046195644.1"/>
</dbReference>
<dbReference type="Proteomes" id="UP000720189">
    <property type="component" value="Unassembled WGS sequence"/>
</dbReference>
<evidence type="ECO:0000256" key="1">
    <source>
        <dbReference type="SAM" id="Coils"/>
    </source>
</evidence>
<evidence type="ECO:0000313" key="3">
    <source>
        <dbReference type="EMBL" id="KAH7250090.1"/>
    </source>
</evidence>
<keyword evidence="4" id="KW-1185">Reference proteome</keyword>
<evidence type="ECO:0000313" key="4">
    <source>
        <dbReference type="Proteomes" id="UP000720189"/>
    </source>
</evidence>
<keyword evidence="1" id="KW-0175">Coiled coil</keyword>
<sequence>MFHVSSKNQKVETDSLPSPEVSTPQNHTKREWRLMPPSPEKELQNMSPGIMPGSWEDESPIEPIVKTHEYYERDIETRKGTAQHVLMEFDHSGRSRQFPQQFWRGSATVGSLGSLVDLNIDLSTHHTNNIQEENPQLHRLIEDLLQRLSELNENKQIAEEKADRLSEKVKSMKERLSYHMTVVEHCKTLSSKAKELAEENHVLKEQLNDAQSHIFSLQPYRKDLTPEEVGQDYDALVEKIQDWVQKLMNPWLEDCEDGAHAFLNHVKRRITDANRFKSALNKYPDLMNGLNFPETDEDIVTSLIMRYLHARIFQSVLYGAMPRSPQLSPREVYHFTVRTWTAEAYNSLLSCPQFRQVREKRADEMIVELSNILEVFSKGEDPHSCYQDLIDLAVYPAIKLYEKLQVSTNHFYLDISPSIAGVDGELNTTSRFIDLLMRLDCKNVLQNRKRFNLQKLDPPPSEQDLYHNCTIQVGQRDAIKNSTVVRKQKILVAWGSEEQRRAYQDNGCRTLISHLYALESSEEN</sequence>
<evidence type="ECO:0000256" key="2">
    <source>
        <dbReference type="SAM" id="MobiDB-lite"/>
    </source>
</evidence>
<feature type="coiled-coil region" evidence="1">
    <location>
        <begin position="134"/>
        <end position="213"/>
    </location>
</feature>
<gene>
    <name evidence="3" type="ORF">BKA55DRAFT_594251</name>
</gene>
<reference evidence="3" key="1">
    <citation type="journal article" date="2021" name="Nat. Commun.">
        <title>Genetic determinants of endophytism in the Arabidopsis root mycobiome.</title>
        <authorList>
            <person name="Mesny F."/>
            <person name="Miyauchi S."/>
            <person name="Thiergart T."/>
            <person name="Pickel B."/>
            <person name="Atanasova L."/>
            <person name="Karlsson M."/>
            <person name="Huettel B."/>
            <person name="Barry K.W."/>
            <person name="Haridas S."/>
            <person name="Chen C."/>
            <person name="Bauer D."/>
            <person name="Andreopoulos W."/>
            <person name="Pangilinan J."/>
            <person name="LaButti K."/>
            <person name="Riley R."/>
            <person name="Lipzen A."/>
            <person name="Clum A."/>
            <person name="Drula E."/>
            <person name="Henrissat B."/>
            <person name="Kohler A."/>
            <person name="Grigoriev I.V."/>
            <person name="Martin F.M."/>
            <person name="Hacquard S."/>
        </authorList>
    </citation>
    <scope>NUCLEOTIDE SEQUENCE</scope>
    <source>
        <strain evidence="3">MPI-CAGE-AT-0023</strain>
    </source>
</reference>
<dbReference type="OrthoDB" id="4755094at2759"/>
<dbReference type="GeneID" id="70225598"/>
<dbReference type="AlphaFoldDB" id="A0A9P9H2R0"/>
<feature type="compositionally biased region" description="Basic and acidic residues" evidence="2">
    <location>
        <begin position="28"/>
        <end position="43"/>
    </location>
</feature>